<dbReference type="InParanoid" id="A0A1S3WQ44"/>
<evidence type="ECO:0000256" key="4">
    <source>
        <dbReference type="ARBA" id="ARBA00022692"/>
    </source>
</evidence>
<keyword evidence="5" id="KW-1133">Transmembrane helix</keyword>
<proteinExistence type="inferred from homology"/>
<dbReference type="GO" id="GO:0016197">
    <property type="term" value="P:endosomal transport"/>
    <property type="evidence" value="ECO:0007669"/>
    <property type="project" value="TreeGrafter"/>
</dbReference>
<evidence type="ECO:0000256" key="6">
    <source>
        <dbReference type="ARBA" id="ARBA00023136"/>
    </source>
</evidence>
<evidence type="ECO:0000313" key="10">
    <source>
        <dbReference type="RefSeq" id="XP_016048264.2"/>
    </source>
</evidence>
<evidence type="ECO:0000256" key="3">
    <source>
        <dbReference type="ARBA" id="ARBA00007767"/>
    </source>
</evidence>
<dbReference type="GO" id="GO:0005768">
    <property type="term" value="C:endosome"/>
    <property type="evidence" value="ECO:0007669"/>
    <property type="project" value="TreeGrafter"/>
</dbReference>
<evidence type="ECO:0000256" key="5">
    <source>
        <dbReference type="ARBA" id="ARBA00022989"/>
    </source>
</evidence>
<evidence type="ECO:0000313" key="9">
    <source>
        <dbReference type="Proteomes" id="UP001652624"/>
    </source>
</evidence>
<dbReference type="Pfam" id="PF06387">
    <property type="entry name" value="Calcyon"/>
    <property type="match status" value="1"/>
</dbReference>
<dbReference type="OrthoDB" id="9665196at2759"/>
<evidence type="ECO:0000256" key="1">
    <source>
        <dbReference type="ARBA" id="ARBA00004156"/>
    </source>
</evidence>
<accession>A0A1S3WQ44</accession>
<keyword evidence="6" id="KW-0472">Membrane</keyword>
<reference evidence="10" key="1">
    <citation type="submission" date="2025-08" db="UniProtKB">
        <authorList>
            <consortium name="RefSeq"/>
        </authorList>
    </citation>
    <scope>IDENTIFICATION</scope>
</reference>
<evidence type="ECO:0000256" key="8">
    <source>
        <dbReference type="SAM" id="MobiDB-lite"/>
    </source>
</evidence>
<keyword evidence="7" id="KW-0968">Cytoplasmic vesicle</keyword>
<evidence type="ECO:0000256" key="7">
    <source>
        <dbReference type="ARBA" id="ARBA00023329"/>
    </source>
</evidence>
<dbReference type="PANTHER" id="PTHR28546">
    <property type="entry name" value="NEURONAL VESICLE TRAFFICKING-ASSOCIATED PROTEIN 2-RELATED"/>
    <property type="match status" value="1"/>
</dbReference>
<evidence type="ECO:0000256" key="2">
    <source>
        <dbReference type="ARBA" id="ARBA00004167"/>
    </source>
</evidence>
<dbReference type="AlphaFoldDB" id="A0A1S3WQ44"/>
<protein>
    <submittedName>
        <fullName evidence="10">Neuron-specific vesicular protein calcyon</fullName>
    </submittedName>
</protein>
<feature type="region of interest" description="Disordered" evidence="8">
    <location>
        <begin position="152"/>
        <end position="197"/>
    </location>
</feature>
<dbReference type="GeneID" id="103123087"/>
<dbReference type="InterPro" id="IPR009431">
    <property type="entry name" value="NSG"/>
</dbReference>
<comment type="similarity">
    <text evidence="3">Belongs to the NSG family.</text>
</comment>
<organism evidence="9 10">
    <name type="scientific">Erinaceus europaeus</name>
    <name type="common">Western European hedgehog</name>
    <dbReference type="NCBI Taxonomy" id="9365"/>
    <lineage>
        <taxon>Eukaryota</taxon>
        <taxon>Metazoa</taxon>
        <taxon>Chordata</taxon>
        <taxon>Craniata</taxon>
        <taxon>Vertebrata</taxon>
        <taxon>Euteleostomi</taxon>
        <taxon>Mammalia</taxon>
        <taxon>Eutheria</taxon>
        <taxon>Laurasiatheria</taxon>
        <taxon>Eulipotyphla</taxon>
        <taxon>Erinaceidae</taxon>
        <taxon>Erinaceinae</taxon>
        <taxon>Erinaceus</taxon>
    </lineage>
</organism>
<dbReference type="CTD" id="50632"/>
<dbReference type="RefSeq" id="XP_016048264.2">
    <property type="nucleotide sequence ID" value="XM_016192778.2"/>
</dbReference>
<comment type="subcellular location">
    <subcellularLocation>
        <location evidence="1">Cytoplasmic vesicle membrane</location>
    </subcellularLocation>
    <subcellularLocation>
        <location evidence="2">Membrane</location>
        <topology evidence="2">Single-pass membrane protein</topology>
    </subcellularLocation>
</comment>
<sequence length="197" mass="21765">MDSVPLISSLDASQFPPPFPDQMVIKTQTEYQLSSPEQLKKLPDLEAQKLHCSHHEDGHKHLPTARTVAFVMALLGCLLIMYKAIWYDQFSCPDGFLLRQRKLCSPLTLEMYYTEMDPERHRSVLAAIGAYPLTRRHGTPIPLPWSSEYRLPKLGSKPPTDEVKAKAKARVGAAATEGPPKPAPAAAEEAGSPAPPQ</sequence>
<name>A0A1S3WQ44_ERIEU</name>
<keyword evidence="9" id="KW-1185">Reference proteome</keyword>
<dbReference type="Proteomes" id="UP001652624">
    <property type="component" value="Chromosome 14"/>
</dbReference>
<dbReference type="GO" id="GO:0030659">
    <property type="term" value="C:cytoplasmic vesicle membrane"/>
    <property type="evidence" value="ECO:0007669"/>
    <property type="project" value="UniProtKB-SubCell"/>
</dbReference>
<feature type="compositionally biased region" description="Low complexity" evidence="8">
    <location>
        <begin position="170"/>
        <end position="197"/>
    </location>
</feature>
<dbReference type="GO" id="GO:0032051">
    <property type="term" value="F:clathrin light chain binding"/>
    <property type="evidence" value="ECO:0007669"/>
    <property type="project" value="InterPro"/>
</dbReference>
<gene>
    <name evidence="10" type="primary">CALY</name>
</gene>
<dbReference type="PANTHER" id="PTHR28546:SF1">
    <property type="entry name" value="NEURON-SPECIFIC VESICULAR PROTEIN CALCYON"/>
    <property type="match status" value="1"/>
</dbReference>
<dbReference type="GO" id="GO:0048268">
    <property type="term" value="P:clathrin coat assembly"/>
    <property type="evidence" value="ECO:0007669"/>
    <property type="project" value="InterPro"/>
</dbReference>
<keyword evidence="4" id="KW-0812">Transmembrane</keyword>